<dbReference type="SUPFAM" id="SSF161098">
    <property type="entry name" value="MetI-like"/>
    <property type="match status" value="1"/>
</dbReference>
<protein>
    <submittedName>
        <fullName evidence="10">ABC transporter permease</fullName>
    </submittedName>
</protein>
<feature type="transmembrane region" description="Helical" evidence="7">
    <location>
        <begin position="224"/>
        <end position="246"/>
    </location>
</feature>
<evidence type="ECO:0000256" key="6">
    <source>
        <dbReference type="ARBA" id="ARBA00023136"/>
    </source>
</evidence>
<evidence type="ECO:0000313" key="10">
    <source>
        <dbReference type="EMBL" id="MDF3298076.1"/>
    </source>
</evidence>
<proteinExistence type="inferred from homology"/>
<keyword evidence="2 7" id="KW-0813">Transport</keyword>
<dbReference type="InterPro" id="IPR035906">
    <property type="entry name" value="MetI-like_sf"/>
</dbReference>
<dbReference type="InterPro" id="IPR050366">
    <property type="entry name" value="BP-dependent_transpt_permease"/>
</dbReference>
<keyword evidence="11" id="KW-1185">Reference proteome</keyword>
<evidence type="ECO:0000259" key="9">
    <source>
        <dbReference type="PROSITE" id="PS50928"/>
    </source>
</evidence>
<feature type="transmembrane region" description="Helical" evidence="7">
    <location>
        <begin position="46"/>
        <end position="67"/>
    </location>
</feature>
<comment type="caution">
    <text evidence="10">The sequence shown here is derived from an EMBL/GenBank/DDBJ whole genome shotgun (WGS) entry which is preliminary data.</text>
</comment>
<comment type="subcellular location">
    <subcellularLocation>
        <location evidence="1 7">Cell membrane</location>
        <topology evidence="1 7">Multi-pass membrane protein</topology>
    </subcellularLocation>
</comment>
<accession>A0ABT6A0A9</accession>
<dbReference type="PANTHER" id="PTHR43386">
    <property type="entry name" value="OLIGOPEPTIDE TRANSPORT SYSTEM PERMEASE PROTEIN APPC"/>
    <property type="match status" value="1"/>
</dbReference>
<dbReference type="Proteomes" id="UP001221150">
    <property type="component" value="Unassembled WGS sequence"/>
</dbReference>
<dbReference type="InterPro" id="IPR000515">
    <property type="entry name" value="MetI-like"/>
</dbReference>
<feature type="transmembrane region" description="Helical" evidence="7">
    <location>
        <begin position="282"/>
        <end position="303"/>
    </location>
</feature>
<evidence type="ECO:0000256" key="5">
    <source>
        <dbReference type="ARBA" id="ARBA00022989"/>
    </source>
</evidence>
<dbReference type="PROSITE" id="PS50928">
    <property type="entry name" value="ABC_TM1"/>
    <property type="match status" value="1"/>
</dbReference>
<organism evidence="10 11">
    <name type="scientific">Streptomyces tropicalis</name>
    <dbReference type="NCBI Taxonomy" id="3034234"/>
    <lineage>
        <taxon>Bacteria</taxon>
        <taxon>Bacillati</taxon>
        <taxon>Actinomycetota</taxon>
        <taxon>Actinomycetes</taxon>
        <taxon>Kitasatosporales</taxon>
        <taxon>Streptomycetaceae</taxon>
        <taxon>Streptomyces</taxon>
    </lineage>
</organism>
<evidence type="ECO:0000313" key="11">
    <source>
        <dbReference type="Proteomes" id="UP001221150"/>
    </source>
</evidence>
<dbReference type="Pfam" id="PF00528">
    <property type="entry name" value="BPD_transp_1"/>
    <property type="match status" value="1"/>
</dbReference>
<feature type="transmembrane region" description="Helical" evidence="7">
    <location>
        <begin position="175"/>
        <end position="193"/>
    </location>
</feature>
<dbReference type="RefSeq" id="WP_276107614.1">
    <property type="nucleotide sequence ID" value="NZ_JARJBB010000002.1"/>
</dbReference>
<evidence type="ECO:0000256" key="3">
    <source>
        <dbReference type="ARBA" id="ARBA00022475"/>
    </source>
</evidence>
<dbReference type="EMBL" id="JARJBB010000002">
    <property type="protein sequence ID" value="MDF3298076.1"/>
    <property type="molecule type" value="Genomic_DNA"/>
</dbReference>
<comment type="similarity">
    <text evidence="7">Belongs to the binding-protein-dependent transport system permease family.</text>
</comment>
<keyword evidence="6 7" id="KW-0472">Membrane</keyword>
<keyword evidence="3" id="KW-1003">Cell membrane</keyword>
<evidence type="ECO:0000256" key="1">
    <source>
        <dbReference type="ARBA" id="ARBA00004651"/>
    </source>
</evidence>
<evidence type="ECO:0000256" key="8">
    <source>
        <dbReference type="SAM" id="MobiDB-lite"/>
    </source>
</evidence>
<reference evidence="10 11" key="1">
    <citation type="submission" date="2023-03" db="EMBL/GenBank/DDBJ databases">
        <title>Draft genome sequence of Streptomyces sp. K1PA1 isolated from peat swamp forest in Thailand.</title>
        <authorList>
            <person name="Klaysubun C."/>
            <person name="Duangmal K."/>
        </authorList>
    </citation>
    <scope>NUCLEOTIDE SEQUENCE [LARGE SCALE GENOMIC DNA]</scope>
    <source>
        <strain evidence="10 11">K1PA1</strain>
    </source>
</reference>
<evidence type="ECO:0000256" key="4">
    <source>
        <dbReference type="ARBA" id="ARBA00022692"/>
    </source>
</evidence>
<feature type="transmembrane region" description="Helical" evidence="7">
    <location>
        <begin position="149"/>
        <end position="169"/>
    </location>
</feature>
<gene>
    <name evidence="10" type="ORF">P3H78_05440</name>
</gene>
<feature type="domain" description="ABC transmembrane type-1" evidence="9">
    <location>
        <begin position="110"/>
        <end position="300"/>
    </location>
</feature>
<evidence type="ECO:0000256" key="7">
    <source>
        <dbReference type="RuleBase" id="RU363032"/>
    </source>
</evidence>
<name>A0ABT6A0A9_9ACTN</name>
<feature type="region of interest" description="Disordered" evidence="8">
    <location>
        <begin position="1"/>
        <end position="21"/>
    </location>
</feature>
<keyword evidence="5 7" id="KW-1133">Transmembrane helix</keyword>
<feature type="transmembrane region" description="Helical" evidence="7">
    <location>
        <begin position="114"/>
        <end position="142"/>
    </location>
</feature>
<dbReference type="Gene3D" id="1.10.3720.10">
    <property type="entry name" value="MetI-like"/>
    <property type="match status" value="1"/>
</dbReference>
<evidence type="ECO:0000256" key="2">
    <source>
        <dbReference type="ARBA" id="ARBA00022448"/>
    </source>
</evidence>
<dbReference type="PANTHER" id="PTHR43386:SF6">
    <property type="entry name" value="ABC TRANSPORTER PERMEASE PROTEIN"/>
    <property type="match status" value="1"/>
</dbReference>
<sequence>MSEKTIEKPPTDALTAEREAEAEEKAAARQASLLKDGWADLRKRPMFLITAFVILCLLVLAIVPGLFTARSPFSDGFCQLQNSMNGPSSGHLFGFDVQGCDIYTRTVYGTRNSIVVGVVTTIATTLIGGLLGMLAGLVGGWVDALLSRITEVFSALPLIVGGLLIMSIWRSGDVWSVSFIMAILGWPQVFRIMRGEVISNKYNDYVMAARALGAGSSRIAFRHILPNTLAPVIVITTMNLGVYIAAEAALSYLGIGIQYPNISWGLMISDAQDRFLTSPHALLFPAGALSITVLAFIMLGDVVRDAFDPKMR</sequence>
<dbReference type="CDD" id="cd06261">
    <property type="entry name" value="TM_PBP2"/>
    <property type="match status" value="1"/>
</dbReference>
<keyword evidence="4 7" id="KW-0812">Transmembrane</keyword>